<dbReference type="Proteomes" id="UP000813824">
    <property type="component" value="Unassembled WGS sequence"/>
</dbReference>
<evidence type="ECO:0000313" key="1">
    <source>
        <dbReference type="EMBL" id="KAH8102958.1"/>
    </source>
</evidence>
<protein>
    <submittedName>
        <fullName evidence="1">Uncharacterized protein</fullName>
    </submittedName>
</protein>
<comment type="caution">
    <text evidence="1">The sequence shown here is derived from an EMBL/GenBank/DDBJ whole genome shotgun (WGS) entry which is preliminary data.</text>
</comment>
<evidence type="ECO:0000313" key="2">
    <source>
        <dbReference type="Proteomes" id="UP000813824"/>
    </source>
</evidence>
<organism evidence="1 2">
    <name type="scientific">Cristinia sonorae</name>
    <dbReference type="NCBI Taxonomy" id="1940300"/>
    <lineage>
        <taxon>Eukaryota</taxon>
        <taxon>Fungi</taxon>
        <taxon>Dikarya</taxon>
        <taxon>Basidiomycota</taxon>
        <taxon>Agaricomycotina</taxon>
        <taxon>Agaricomycetes</taxon>
        <taxon>Agaricomycetidae</taxon>
        <taxon>Agaricales</taxon>
        <taxon>Pleurotineae</taxon>
        <taxon>Stephanosporaceae</taxon>
        <taxon>Cristinia</taxon>
    </lineage>
</organism>
<proteinExistence type="predicted"/>
<dbReference type="OrthoDB" id="2800661at2759"/>
<name>A0A8K0US93_9AGAR</name>
<accession>A0A8K0US93</accession>
<dbReference type="EMBL" id="JAEVFJ010000008">
    <property type="protein sequence ID" value="KAH8102958.1"/>
    <property type="molecule type" value="Genomic_DNA"/>
</dbReference>
<sequence>MTTMMTNLDKSKSFPTSSTFAKHSELPQLPVEVWEIVIDCVAMEVGHGMFPNRAGREQLVACSLVCQSWVPRSLFHLYEHLEINTADSLEHITYRLFTVRELCIRVETILVKCTPGTDQSWVSLIPLRLTGLTNLKSLLMHRFDFTKKTPNFYEVYRLYHVERLSLVDVTYSRYAQVTQLVSATCAKLLILNSNVQTRLSPSANPGRLLLGHLSNLTRLHLQITWEDLCTVSNDWIFYYPSIRIVAFKIQETQGSNEDSGRFLAKDSTAAWQRVAALFRGICLVEEEAVGKTHCVVSVGLGISKPICQMTSAYVGVGRPVPYIHLLSLGEIPELAPCVLEGLVSSRCRLHEIILPRLHDENASHLWKTIEDWLLNPHFDKLERCTIATDIEDASLVIDEPFACLHEEYKKRMPRIASKGVFDCTPDDCTLGRNAPAL</sequence>
<dbReference type="AlphaFoldDB" id="A0A8K0US93"/>
<reference evidence="1" key="1">
    <citation type="journal article" date="2021" name="New Phytol.">
        <title>Evolutionary innovations through gain and loss of genes in the ectomycorrhizal Boletales.</title>
        <authorList>
            <person name="Wu G."/>
            <person name="Miyauchi S."/>
            <person name="Morin E."/>
            <person name="Kuo A."/>
            <person name="Drula E."/>
            <person name="Varga T."/>
            <person name="Kohler A."/>
            <person name="Feng B."/>
            <person name="Cao Y."/>
            <person name="Lipzen A."/>
            <person name="Daum C."/>
            <person name="Hundley H."/>
            <person name="Pangilinan J."/>
            <person name="Johnson J."/>
            <person name="Barry K."/>
            <person name="LaButti K."/>
            <person name="Ng V."/>
            <person name="Ahrendt S."/>
            <person name="Min B."/>
            <person name="Choi I.G."/>
            <person name="Park H."/>
            <person name="Plett J.M."/>
            <person name="Magnuson J."/>
            <person name="Spatafora J.W."/>
            <person name="Nagy L.G."/>
            <person name="Henrissat B."/>
            <person name="Grigoriev I.V."/>
            <person name="Yang Z.L."/>
            <person name="Xu J."/>
            <person name="Martin F.M."/>
        </authorList>
    </citation>
    <scope>NUCLEOTIDE SEQUENCE</scope>
    <source>
        <strain evidence="1">KKN 215</strain>
    </source>
</reference>
<keyword evidence="2" id="KW-1185">Reference proteome</keyword>
<gene>
    <name evidence="1" type="ORF">BXZ70DRAFT_762589</name>
</gene>